<evidence type="ECO:0000313" key="5">
    <source>
        <dbReference type="Proteomes" id="UP000190961"/>
    </source>
</evidence>
<feature type="chain" id="PRO_5012391572" evidence="2">
    <location>
        <begin position="20"/>
        <end position="460"/>
    </location>
</feature>
<dbReference type="GO" id="GO:0005975">
    <property type="term" value="P:carbohydrate metabolic process"/>
    <property type="evidence" value="ECO:0007669"/>
    <property type="project" value="TreeGrafter"/>
</dbReference>
<dbReference type="SUPFAM" id="SSF52266">
    <property type="entry name" value="SGNH hydrolase"/>
    <property type="match status" value="1"/>
</dbReference>
<reference evidence="4 5" key="1">
    <citation type="submission" date="2017-02" db="EMBL/GenBank/DDBJ databases">
        <authorList>
            <person name="Peterson S.W."/>
        </authorList>
    </citation>
    <scope>NUCLEOTIDE SEQUENCE [LARGE SCALE GENOMIC DNA]</scope>
    <source>
        <strain evidence="4 5">DSM 25262</strain>
    </source>
</reference>
<sequence>MKRIFLFLLSLSVFTISHAQLRLPSLFDDHMVLQQQSPAPIWGWAHPSQDIVINVSWDTTTIKTKADNTTYWSTTIFTPPAGGPYTITIKAGGEVRTLQDVLIGEVWLCSGQSNMEWSMESSGDGKEMISQVNDPKIRLFHVSKSAASFPQVHGEGKWKACNPEGVKYFSAVGYFFGKKLNQNLNVPIGLINVSWGGTPAETWVPEGRILADPALKASAEKQIDDRPWCPSRPGVVYNSMINPIVPFRIAGTLWYQGESNTGAPETYKHLMETMVTEWRRVFLTEFPFYFVQIAPYSGYGDESGVLLREQQVEMLQIPKSGIVVISDLVDNVKDIHPKYKKPVGERLANLALAQTYGQKNIGYQSPVYKSFKIEKGRIRISFDYATNGLMSKGGEPTEFQIAGADNKFYPAKAKIDGNTVVVSAKEVKTPVAVRFAWSNAAMPNLFSKEGLPVPSFHTDK</sequence>
<evidence type="ECO:0000259" key="3">
    <source>
        <dbReference type="Pfam" id="PF03629"/>
    </source>
</evidence>
<evidence type="ECO:0000256" key="2">
    <source>
        <dbReference type="SAM" id="SignalP"/>
    </source>
</evidence>
<dbReference type="Gene3D" id="3.40.50.1110">
    <property type="entry name" value="SGNH hydrolase"/>
    <property type="match status" value="1"/>
</dbReference>
<dbReference type="InterPro" id="IPR036514">
    <property type="entry name" value="SGNH_hydro_sf"/>
</dbReference>
<keyword evidence="5" id="KW-1185">Reference proteome</keyword>
<evidence type="ECO:0000313" key="4">
    <source>
        <dbReference type="EMBL" id="SKC48810.1"/>
    </source>
</evidence>
<dbReference type="InterPro" id="IPR005181">
    <property type="entry name" value="SASA"/>
</dbReference>
<dbReference type="EMBL" id="FUZU01000001">
    <property type="protein sequence ID" value="SKC48810.1"/>
    <property type="molecule type" value="Genomic_DNA"/>
</dbReference>
<dbReference type="GO" id="GO:0001681">
    <property type="term" value="F:sialate O-acetylesterase activity"/>
    <property type="evidence" value="ECO:0007669"/>
    <property type="project" value="InterPro"/>
</dbReference>
<dbReference type="RefSeq" id="WP_079687080.1">
    <property type="nucleotide sequence ID" value="NZ_FUZU01000001.1"/>
</dbReference>
<dbReference type="Proteomes" id="UP000190961">
    <property type="component" value="Unassembled WGS sequence"/>
</dbReference>
<name>A0A1T5JBJ3_9BACT</name>
<dbReference type="InterPro" id="IPR039329">
    <property type="entry name" value="SIAE"/>
</dbReference>
<dbReference type="STRING" id="688867.SAMN05660236_0951"/>
<feature type="domain" description="Sialate O-acetylesterase" evidence="3">
    <location>
        <begin position="105"/>
        <end position="350"/>
    </location>
</feature>
<organism evidence="4 5">
    <name type="scientific">Ohtaekwangia koreensis</name>
    <dbReference type="NCBI Taxonomy" id="688867"/>
    <lineage>
        <taxon>Bacteria</taxon>
        <taxon>Pseudomonadati</taxon>
        <taxon>Bacteroidota</taxon>
        <taxon>Cytophagia</taxon>
        <taxon>Cytophagales</taxon>
        <taxon>Fulvivirgaceae</taxon>
        <taxon>Ohtaekwangia</taxon>
    </lineage>
</organism>
<dbReference type="AlphaFoldDB" id="A0A1T5JBJ3"/>
<keyword evidence="2" id="KW-0732">Signal</keyword>
<accession>A0A1T5JBJ3</accession>
<gene>
    <name evidence="4" type="ORF">SAMN05660236_0951</name>
</gene>
<keyword evidence="1" id="KW-0378">Hydrolase</keyword>
<dbReference type="PANTHER" id="PTHR22901:SF0">
    <property type="entry name" value="SIALATE O-ACETYLESTERASE"/>
    <property type="match status" value="1"/>
</dbReference>
<proteinExistence type="predicted"/>
<feature type="signal peptide" evidence="2">
    <location>
        <begin position="1"/>
        <end position="19"/>
    </location>
</feature>
<dbReference type="Pfam" id="PF03629">
    <property type="entry name" value="SASA"/>
    <property type="match status" value="1"/>
</dbReference>
<dbReference type="OrthoDB" id="9816001at2"/>
<protein>
    <submittedName>
        <fullName evidence="4">Sialate O-acetylesterase</fullName>
    </submittedName>
</protein>
<evidence type="ECO:0000256" key="1">
    <source>
        <dbReference type="ARBA" id="ARBA00022801"/>
    </source>
</evidence>
<dbReference type="PANTHER" id="PTHR22901">
    <property type="entry name" value="SIALATE O-ACETYLESTERASE"/>
    <property type="match status" value="1"/>
</dbReference>